<sequence length="226" mass="24208">MGAMESEPRPFPEDWQRAAVVVAHPDDVEYGLAAAVARWTRSGRSVSYVLASSGEAGIQGMAPEVAGPLREEEQRRSSAVVGVHDLHFLGFPDSALRNEVGLRSAVLEAVERIAPDVVVVGYYGPAWGPGEPNQSDHVELGHAVAEALAVSGLPLYEQDLAGELVVDVEDHVEAAVAALAEHRVYLEVLDPTTPVLEQARVQVERSCPPEQVLGGRRGVRLSRVAD</sequence>
<evidence type="ECO:0000313" key="2">
    <source>
        <dbReference type="EMBL" id="MVA76894.1"/>
    </source>
</evidence>
<dbReference type="PANTHER" id="PTHR12993">
    <property type="entry name" value="N-ACETYLGLUCOSAMINYL-PHOSPHATIDYLINOSITOL DE-N-ACETYLASE-RELATED"/>
    <property type="match status" value="1"/>
</dbReference>
<evidence type="ECO:0000256" key="1">
    <source>
        <dbReference type="ARBA" id="ARBA00022833"/>
    </source>
</evidence>
<dbReference type="GO" id="GO:0016811">
    <property type="term" value="F:hydrolase activity, acting on carbon-nitrogen (but not peptide) bonds, in linear amides"/>
    <property type="evidence" value="ECO:0007669"/>
    <property type="project" value="TreeGrafter"/>
</dbReference>
<comment type="caution">
    <text evidence="2">The sequence shown here is derived from an EMBL/GenBank/DDBJ whole genome shotgun (WGS) entry which is preliminary data.</text>
</comment>
<evidence type="ECO:0000313" key="3">
    <source>
        <dbReference type="Proteomes" id="UP000435304"/>
    </source>
</evidence>
<dbReference type="SUPFAM" id="SSF102588">
    <property type="entry name" value="LmbE-like"/>
    <property type="match status" value="1"/>
</dbReference>
<dbReference type="EMBL" id="WPCU01000008">
    <property type="protein sequence ID" value="MVA76894.1"/>
    <property type="molecule type" value="Genomic_DNA"/>
</dbReference>
<dbReference type="PANTHER" id="PTHR12993:SF28">
    <property type="entry name" value="LMBE FAMILY PROTEIN"/>
    <property type="match status" value="1"/>
</dbReference>
<accession>A0A6A9UYK8</accession>
<dbReference type="AlphaFoldDB" id="A0A6A9UYK8"/>
<protein>
    <submittedName>
        <fullName evidence="2">PIG-L family deacetylase</fullName>
    </submittedName>
</protein>
<dbReference type="GO" id="GO:0016137">
    <property type="term" value="P:glycoside metabolic process"/>
    <property type="evidence" value="ECO:0007669"/>
    <property type="project" value="UniProtKB-ARBA"/>
</dbReference>
<organism evidence="2 3">
    <name type="scientific">Auraticoccus cholistanensis</name>
    <dbReference type="NCBI Taxonomy" id="2656650"/>
    <lineage>
        <taxon>Bacteria</taxon>
        <taxon>Bacillati</taxon>
        <taxon>Actinomycetota</taxon>
        <taxon>Actinomycetes</taxon>
        <taxon>Propionibacteriales</taxon>
        <taxon>Propionibacteriaceae</taxon>
        <taxon>Auraticoccus</taxon>
    </lineage>
</organism>
<gene>
    <name evidence="2" type="ORF">GC722_12795</name>
</gene>
<name>A0A6A9UYK8_9ACTN</name>
<dbReference type="Pfam" id="PF02585">
    <property type="entry name" value="PIG-L"/>
    <property type="match status" value="1"/>
</dbReference>
<keyword evidence="1" id="KW-0862">Zinc</keyword>
<dbReference type="InterPro" id="IPR024078">
    <property type="entry name" value="LmbE-like_dom_sf"/>
</dbReference>
<dbReference type="Proteomes" id="UP000435304">
    <property type="component" value="Unassembled WGS sequence"/>
</dbReference>
<keyword evidence="3" id="KW-1185">Reference proteome</keyword>
<reference evidence="2 3" key="1">
    <citation type="submission" date="2019-12" db="EMBL/GenBank/DDBJ databases">
        <title>Auraticoccus cholistani sp. nov., an actinomycete isolated from soil of Cholistan desert.</title>
        <authorList>
            <person name="Cheema M.T."/>
        </authorList>
    </citation>
    <scope>NUCLEOTIDE SEQUENCE [LARGE SCALE GENOMIC DNA]</scope>
    <source>
        <strain evidence="2 3">F435</strain>
    </source>
</reference>
<dbReference type="InterPro" id="IPR003737">
    <property type="entry name" value="GlcNAc_PI_deacetylase-related"/>
</dbReference>
<dbReference type="Gene3D" id="3.40.50.10320">
    <property type="entry name" value="LmbE-like"/>
    <property type="match status" value="1"/>
</dbReference>
<proteinExistence type="predicted"/>